<comment type="caution">
    <text evidence="1">The sequence shown here is derived from an EMBL/GenBank/DDBJ whole genome shotgun (WGS) entry which is preliminary data.</text>
</comment>
<gene>
    <name evidence="1" type="ORF">PXEA_LOCUS29159</name>
</gene>
<dbReference type="EMBL" id="CAAALY010250474">
    <property type="protein sequence ID" value="VEL35719.1"/>
    <property type="molecule type" value="Genomic_DNA"/>
</dbReference>
<dbReference type="Proteomes" id="UP000784294">
    <property type="component" value="Unassembled WGS sequence"/>
</dbReference>
<protein>
    <submittedName>
        <fullName evidence="1">Uncharacterized protein</fullName>
    </submittedName>
</protein>
<evidence type="ECO:0000313" key="1">
    <source>
        <dbReference type="EMBL" id="VEL35719.1"/>
    </source>
</evidence>
<evidence type="ECO:0000313" key="2">
    <source>
        <dbReference type="Proteomes" id="UP000784294"/>
    </source>
</evidence>
<accession>A0A3S5B750</accession>
<name>A0A3S5B750_9PLAT</name>
<organism evidence="1 2">
    <name type="scientific">Protopolystoma xenopodis</name>
    <dbReference type="NCBI Taxonomy" id="117903"/>
    <lineage>
        <taxon>Eukaryota</taxon>
        <taxon>Metazoa</taxon>
        <taxon>Spiralia</taxon>
        <taxon>Lophotrochozoa</taxon>
        <taxon>Platyhelminthes</taxon>
        <taxon>Monogenea</taxon>
        <taxon>Polyopisthocotylea</taxon>
        <taxon>Polystomatidea</taxon>
        <taxon>Polystomatidae</taxon>
        <taxon>Protopolystoma</taxon>
    </lineage>
</organism>
<keyword evidence="2" id="KW-1185">Reference proteome</keyword>
<dbReference type="AlphaFoldDB" id="A0A3S5B750"/>
<proteinExistence type="predicted"/>
<reference evidence="1" key="1">
    <citation type="submission" date="2018-11" db="EMBL/GenBank/DDBJ databases">
        <authorList>
            <consortium name="Pathogen Informatics"/>
        </authorList>
    </citation>
    <scope>NUCLEOTIDE SEQUENCE</scope>
</reference>
<sequence length="100" mass="11073">MGGRDLNCSRVSGTQAGVCYQNVQVKRRDEAFRRLAVERERICRPEHMSLRCSCLCCYVLVNVDTCASPQGPESLSSACPSDRLLLLSSSQARSTDFLGR</sequence>